<gene>
    <name evidence="2" type="ORF">ColSpa_01874</name>
</gene>
<feature type="signal peptide" evidence="1">
    <location>
        <begin position="1"/>
        <end position="21"/>
    </location>
</feature>
<keyword evidence="3" id="KW-1185">Reference proteome</keyword>
<reference evidence="2 3" key="1">
    <citation type="submission" date="2022-03" db="EMBL/GenBank/DDBJ databases">
        <title>Genome data of Colletotrichum spp.</title>
        <authorList>
            <person name="Utami Y.D."/>
            <person name="Hiruma K."/>
        </authorList>
    </citation>
    <scope>NUCLEOTIDE SEQUENCE [LARGE SCALE GENOMIC DNA]</scope>
    <source>
        <strain evidence="2 3">MAFF 239500</strain>
    </source>
</reference>
<comment type="caution">
    <text evidence="2">The sequence shown here is derived from an EMBL/GenBank/DDBJ whole genome shotgun (WGS) entry which is preliminary data.</text>
</comment>
<feature type="chain" id="PRO_5041244572" evidence="1">
    <location>
        <begin position="22"/>
        <end position="62"/>
    </location>
</feature>
<keyword evidence="1" id="KW-0732">Signal</keyword>
<evidence type="ECO:0000313" key="3">
    <source>
        <dbReference type="Proteomes" id="UP001055115"/>
    </source>
</evidence>
<proteinExistence type="predicted"/>
<name>A0AA37NZ12_9PEZI</name>
<evidence type="ECO:0000256" key="1">
    <source>
        <dbReference type="SAM" id="SignalP"/>
    </source>
</evidence>
<dbReference type="Proteomes" id="UP001055115">
    <property type="component" value="Unassembled WGS sequence"/>
</dbReference>
<accession>A0AA37NZ12</accession>
<evidence type="ECO:0000313" key="2">
    <source>
        <dbReference type="EMBL" id="GKT41693.1"/>
    </source>
</evidence>
<dbReference type="RefSeq" id="XP_049124043.1">
    <property type="nucleotide sequence ID" value="XM_049268086.1"/>
</dbReference>
<dbReference type="EMBL" id="BQXU01000003">
    <property type="protein sequence ID" value="GKT41693.1"/>
    <property type="molecule type" value="Genomic_DNA"/>
</dbReference>
<organism evidence="2 3">
    <name type="scientific">Colletotrichum spaethianum</name>
    <dbReference type="NCBI Taxonomy" id="700344"/>
    <lineage>
        <taxon>Eukaryota</taxon>
        <taxon>Fungi</taxon>
        <taxon>Dikarya</taxon>
        <taxon>Ascomycota</taxon>
        <taxon>Pezizomycotina</taxon>
        <taxon>Sordariomycetes</taxon>
        <taxon>Hypocreomycetidae</taxon>
        <taxon>Glomerellales</taxon>
        <taxon>Glomerellaceae</taxon>
        <taxon>Colletotrichum</taxon>
        <taxon>Colletotrichum spaethianum species complex</taxon>
    </lineage>
</organism>
<protein>
    <submittedName>
        <fullName evidence="2">Uncharacterized protein</fullName>
    </submittedName>
</protein>
<sequence>MTKPITILLALTGVLLPIAEAKACTEGLEYCGYNLLKKGKFLSSHSLCAMLTIRTKEITCAR</sequence>
<dbReference type="AlphaFoldDB" id="A0AA37NZ12"/>
<dbReference type="GeneID" id="73322676"/>